<evidence type="ECO:0000313" key="2">
    <source>
        <dbReference type="Proteomes" id="UP000092124"/>
    </source>
</evidence>
<gene>
    <name evidence="1" type="ORF">A6R68_04027</name>
</gene>
<dbReference type="Proteomes" id="UP000092124">
    <property type="component" value="Unassembled WGS sequence"/>
</dbReference>
<proteinExistence type="predicted"/>
<evidence type="ECO:0000313" key="1">
    <source>
        <dbReference type="EMBL" id="OBS67432.1"/>
    </source>
</evidence>
<dbReference type="AlphaFoldDB" id="A0A1A6GPZ4"/>
<dbReference type="PANTHER" id="PTHR14465:SF0">
    <property type="entry name" value="IQ DOMAIN-CONTAINING PROTEIN H"/>
    <property type="match status" value="1"/>
</dbReference>
<organism evidence="1 2">
    <name type="scientific">Neotoma lepida</name>
    <name type="common">Desert woodrat</name>
    <dbReference type="NCBI Taxonomy" id="56216"/>
    <lineage>
        <taxon>Eukaryota</taxon>
        <taxon>Metazoa</taxon>
        <taxon>Chordata</taxon>
        <taxon>Craniata</taxon>
        <taxon>Vertebrata</taxon>
        <taxon>Euteleostomi</taxon>
        <taxon>Mammalia</taxon>
        <taxon>Eutheria</taxon>
        <taxon>Euarchontoglires</taxon>
        <taxon>Glires</taxon>
        <taxon>Rodentia</taxon>
        <taxon>Myomorpha</taxon>
        <taxon>Muroidea</taxon>
        <taxon>Cricetidae</taxon>
        <taxon>Neotominae</taxon>
        <taxon>Neotoma</taxon>
    </lineage>
</organism>
<dbReference type="OrthoDB" id="2117703at2759"/>
<dbReference type="InterPro" id="IPR038752">
    <property type="entry name" value="IQCH"/>
</dbReference>
<dbReference type="EMBL" id="LZPO01084709">
    <property type="protein sequence ID" value="OBS67432.1"/>
    <property type="molecule type" value="Genomic_DNA"/>
</dbReference>
<name>A0A1A6GPZ4_NEOLE</name>
<dbReference type="PANTHER" id="PTHR14465">
    <property type="entry name" value="IQ DOMAIN-CONTAINING PROTEIN H"/>
    <property type="match status" value="1"/>
</dbReference>
<dbReference type="Pfam" id="PF00612">
    <property type="entry name" value="IQ"/>
    <property type="match status" value="1"/>
</dbReference>
<reference evidence="1 2" key="1">
    <citation type="submission" date="2016-06" db="EMBL/GenBank/DDBJ databases">
        <title>The Draft Genome Sequence and Annotation of the Desert Woodrat Neotoma lepida.</title>
        <authorList>
            <person name="Campbell M."/>
            <person name="Oakeson K.F."/>
            <person name="Yandell M."/>
            <person name="Halpert J.R."/>
            <person name="Dearing D."/>
        </authorList>
    </citation>
    <scope>NUCLEOTIDE SEQUENCE [LARGE SCALE GENOMIC DNA]</scope>
    <source>
        <strain evidence="1">417</strain>
        <tissue evidence="1">Liver</tissue>
    </source>
</reference>
<comment type="caution">
    <text evidence="1">The sequence shown here is derived from an EMBL/GenBank/DDBJ whole genome shotgun (WGS) entry which is preliminary data.</text>
</comment>
<feature type="non-terminal residue" evidence="1">
    <location>
        <position position="1"/>
    </location>
</feature>
<protein>
    <submittedName>
        <fullName evidence="1">Uncharacterized protein</fullName>
    </submittedName>
</protein>
<dbReference type="InterPro" id="IPR000048">
    <property type="entry name" value="IQ_motif_EF-hand-BS"/>
</dbReference>
<sequence>FELKNKLTKDDVLSVLENPYHIQMLINLPGQRYKGQDGKTEAAVKIQATWKCFKARKFFIGYRQKKWASGVITLAWLLHCHKTRLKKILKESRQRHLENFRIRAKVHQAASC</sequence>
<accession>A0A1A6GPZ4</accession>
<dbReference type="STRING" id="56216.A0A1A6GPZ4"/>
<keyword evidence="2" id="KW-1185">Reference proteome</keyword>
<dbReference type="PROSITE" id="PS50096">
    <property type="entry name" value="IQ"/>
    <property type="match status" value="1"/>
</dbReference>